<dbReference type="AlphaFoldDB" id="A0A919IST1"/>
<keyword evidence="1" id="KW-0560">Oxidoreductase</keyword>
<evidence type="ECO:0000313" key="6">
    <source>
        <dbReference type="Proteomes" id="UP000619479"/>
    </source>
</evidence>
<name>A0A919IST1_9ACTN</name>
<dbReference type="SUPFAM" id="SSF51197">
    <property type="entry name" value="Clavaminate synthase-like"/>
    <property type="match status" value="1"/>
</dbReference>
<sequence>MPLHTFAAAGRPTQRTAETAADPVPLTVPRRLAGALAQVCTLEMDGHQWSAGNVTAARAAVAAAGDLALVTGLRQQLARDLDGPGWALVTLPPEFADEDLQVVSAAVLALIGKPFYSIEQEGRLWIGGPSSPHRDAASFGGFGAQPVHVDAPNVEHVPDYTSLLVLRPDPGDGGQTLLADLQSTAAGMTEADRGVLRRREFFEGRADRLLGVGAPLLPFPILDEDPAGGRPWIRWAGKLLHDSRNQQHLPVLRRFAAAIDAHTHSVAVGRGQLLIADQQRIAHGRTSLGPPRSSGHPRCLLQAKICHDMFAPAQTAPVVRHG</sequence>
<gene>
    <name evidence="5" type="ORF">Acy02nite_89600</name>
</gene>
<evidence type="ECO:0000256" key="1">
    <source>
        <dbReference type="ARBA" id="ARBA00023002"/>
    </source>
</evidence>
<accession>A0A919IST1</accession>
<comment type="caution">
    <text evidence="5">The sequence shown here is derived from an EMBL/GenBank/DDBJ whole genome shotgun (WGS) entry which is preliminary data.</text>
</comment>
<dbReference type="InterPro" id="IPR003819">
    <property type="entry name" value="TauD/TfdA-like"/>
</dbReference>
<dbReference type="Gene3D" id="3.60.130.10">
    <property type="entry name" value="Clavaminate synthase-like"/>
    <property type="match status" value="1"/>
</dbReference>
<dbReference type="GO" id="GO:0016491">
    <property type="term" value="F:oxidoreductase activity"/>
    <property type="evidence" value="ECO:0007669"/>
    <property type="project" value="UniProtKB-KW"/>
</dbReference>
<organism evidence="5 6">
    <name type="scientific">Actinoplanes cyaneus</name>
    <dbReference type="NCBI Taxonomy" id="52696"/>
    <lineage>
        <taxon>Bacteria</taxon>
        <taxon>Bacillati</taxon>
        <taxon>Actinomycetota</taxon>
        <taxon>Actinomycetes</taxon>
        <taxon>Micromonosporales</taxon>
        <taxon>Micromonosporaceae</taxon>
        <taxon>Actinoplanes</taxon>
    </lineage>
</organism>
<reference evidence="5" key="1">
    <citation type="submission" date="2021-01" db="EMBL/GenBank/DDBJ databases">
        <title>Whole genome shotgun sequence of Actinoplanes cyaneus NBRC 14990.</title>
        <authorList>
            <person name="Komaki H."/>
            <person name="Tamura T."/>
        </authorList>
    </citation>
    <scope>NUCLEOTIDE SEQUENCE</scope>
    <source>
        <strain evidence="5">NBRC 14990</strain>
    </source>
</reference>
<evidence type="ECO:0000256" key="3">
    <source>
        <dbReference type="SAM" id="MobiDB-lite"/>
    </source>
</evidence>
<evidence type="ECO:0000256" key="2">
    <source>
        <dbReference type="ARBA" id="ARBA00023004"/>
    </source>
</evidence>
<proteinExistence type="predicted"/>
<feature type="region of interest" description="Disordered" evidence="3">
    <location>
        <begin position="1"/>
        <end position="21"/>
    </location>
</feature>
<keyword evidence="2" id="KW-0408">Iron</keyword>
<protein>
    <recommendedName>
        <fullName evidence="4">TauD/TfdA-like domain-containing protein</fullName>
    </recommendedName>
</protein>
<evidence type="ECO:0000259" key="4">
    <source>
        <dbReference type="Pfam" id="PF02668"/>
    </source>
</evidence>
<dbReference type="EMBL" id="BOMH01000096">
    <property type="protein sequence ID" value="GID71079.1"/>
    <property type="molecule type" value="Genomic_DNA"/>
</dbReference>
<dbReference type="Proteomes" id="UP000619479">
    <property type="component" value="Unassembled WGS sequence"/>
</dbReference>
<feature type="domain" description="TauD/TfdA-like" evidence="4">
    <location>
        <begin position="73"/>
        <end position="291"/>
    </location>
</feature>
<evidence type="ECO:0000313" key="5">
    <source>
        <dbReference type="EMBL" id="GID71079.1"/>
    </source>
</evidence>
<keyword evidence="6" id="KW-1185">Reference proteome</keyword>
<dbReference type="InterPro" id="IPR042098">
    <property type="entry name" value="TauD-like_sf"/>
</dbReference>
<dbReference type="Pfam" id="PF02668">
    <property type="entry name" value="TauD"/>
    <property type="match status" value="1"/>
</dbReference>